<evidence type="ECO:0000313" key="3">
    <source>
        <dbReference type="EMBL" id="EHQ24620.1"/>
    </source>
</evidence>
<feature type="transmembrane region" description="Helical" evidence="1">
    <location>
        <begin position="102"/>
        <end position="125"/>
    </location>
</feature>
<keyword evidence="1" id="KW-0472">Membrane</keyword>
<reference evidence="3" key="1">
    <citation type="submission" date="2011-09" db="EMBL/GenBank/DDBJ databases">
        <title>The permanent draft genome of Mucilaginibacter paludis DSM 18603.</title>
        <authorList>
            <consortium name="US DOE Joint Genome Institute (JGI-PGF)"/>
            <person name="Lucas S."/>
            <person name="Han J."/>
            <person name="Lapidus A."/>
            <person name="Bruce D."/>
            <person name="Goodwin L."/>
            <person name="Pitluck S."/>
            <person name="Peters L."/>
            <person name="Kyrpides N."/>
            <person name="Mavromatis K."/>
            <person name="Ivanova N."/>
            <person name="Mikhailova N."/>
            <person name="Held B."/>
            <person name="Detter J.C."/>
            <person name="Tapia R."/>
            <person name="Han C."/>
            <person name="Land M."/>
            <person name="Hauser L."/>
            <person name="Markowitz V."/>
            <person name="Cheng J.-F."/>
            <person name="Hugenholtz P."/>
            <person name="Woyke T."/>
            <person name="Wu D."/>
            <person name="Tindall B."/>
            <person name="Brambilla E."/>
            <person name="Klenk H.-P."/>
            <person name="Eisen J.A."/>
        </authorList>
    </citation>
    <scope>NUCLEOTIDE SEQUENCE [LARGE SCALE GENOMIC DNA]</scope>
    <source>
        <strain evidence="3">DSM 18603</strain>
    </source>
</reference>
<evidence type="ECO:0000313" key="4">
    <source>
        <dbReference type="Proteomes" id="UP000002774"/>
    </source>
</evidence>
<keyword evidence="1" id="KW-0812">Transmembrane</keyword>
<name>H1XZ35_9SPHI</name>
<dbReference type="SUPFAM" id="SSF46894">
    <property type="entry name" value="C-terminal effector domain of the bipartite response regulators"/>
    <property type="match status" value="1"/>
</dbReference>
<dbReference type="HOGENOM" id="CLU_902297_0_0_10"/>
<dbReference type="Proteomes" id="UP000002774">
    <property type="component" value="Chromosome"/>
</dbReference>
<keyword evidence="1" id="KW-1133">Transmembrane helix</keyword>
<dbReference type="RefSeq" id="WP_008504165.1">
    <property type="nucleotide sequence ID" value="NZ_CM001403.1"/>
</dbReference>
<feature type="transmembrane region" description="Helical" evidence="1">
    <location>
        <begin position="168"/>
        <end position="189"/>
    </location>
</feature>
<keyword evidence="4" id="KW-1185">Reference proteome</keyword>
<gene>
    <name evidence="3" type="ORF">Mucpa_0426</name>
</gene>
<dbReference type="InterPro" id="IPR000792">
    <property type="entry name" value="Tscrpt_reg_LuxR_C"/>
</dbReference>
<dbReference type="CDD" id="cd06170">
    <property type="entry name" value="LuxR_C_like"/>
    <property type="match status" value="1"/>
</dbReference>
<proteinExistence type="predicted"/>
<feature type="domain" description="HTH luxR-type" evidence="2">
    <location>
        <begin position="241"/>
        <end position="306"/>
    </location>
</feature>
<dbReference type="OrthoDB" id="966138at2"/>
<dbReference type="InterPro" id="IPR036388">
    <property type="entry name" value="WH-like_DNA-bd_sf"/>
</dbReference>
<dbReference type="GO" id="GO:0006355">
    <property type="term" value="P:regulation of DNA-templated transcription"/>
    <property type="evidence" value="ECO:0007669"/>
    <property type="project" value="InterPro"/>
</dbReference>
<dbReference type="SMART" id="SM00421">
    <property type="entry name" value="HTH_LUXR"/>
    <property type="match status" value="1"/>
</dbReference>
<sequence>MNILGTQMHWLTAVLIGVETILFFVQLFHFLNRPGDRQRLWYLLLLGLLIKFNISNGLLPDPSWGMDLRVQYMIAYGFAYLMGAYIPFYFYKVYRLEGLRFYATWGVGLFTLLPYLVFDVVAYALNNDLVGDRELGVLVPAAYGLIVLAVMLRAIISKFRATGKRRQFRCELLVWAAIVPWEAMSVFAFYPVPQWVRIGLGNLGWLTITFLQLRNAIRLSWHEHQKLRGLHLEISREQLLLICRDQGLSERIADVAWLWAGGSSKQAIGDALFISRDTVKTHISKLYKTLEVNSLEELIRKLNLLGKKLS</sequence>
<feature type="transmembrane region" description="Helical" evidence="1">
    <location>
        <begin position="40"/>
        <end position="58"/>
    </location>
</feature>
<dbReference type="eggNOG" id="COG2197">
    <property type="taxonomic scope" value="Bacteria"/>
</dbReference>
<dbReference type="EMBL" id="CM001403">
    <property type="protein sequence ID" value="EHQ24620.1"/>
    <property type="molecule type" value="Genomic_DNA"/>
</dbReference>
<dbReference type="InterPro" id="IPR016032">
    <property type="entry name" value="Sig_transdc_resp-reg_C-effctor"/>
</dbReference>
<protein>
    <submittedName>
        <fullName evidence="3">Regulatory protein LuxR</fullName>
    </submittedName>
</protein>
<feature type="transmembrane region" description="Helical" evidence="1">
    <location>
        <begin position="137"/>
        <end position="156"/>
    </location>
</feature>
<dbReference type="Gene3D" id="1.10.10.10">
    <property type="entry name" value="Winged helix-like DNA-binding domain superfamily/Winged helix DNA-binding domain"/>
    <property type="match status" value="1"/>
</dbReference>
<evidence type="ECO:0000256" key="1">
    <source>
        <dbReference type="SAM" id="Phobius"/>
    </source>
</evidence>
<dbReference type="Pfam" id="PF00196">
    <property type="entry name" value="GerE"/>
    <property type="match status" value="1"/>
</dbReference>
<dbReference type="PRINTS" id="PR00038">
    <property type="entry name" value="HTHLUXR"/>
</dbReference>
<organism evidence="3 4">
    <name type="scientific">Mucilaginibacter paludis DSM 18603</name>
    <dbReference type="NCBI Taxonomy" id="714943"/>
    <lineage>
        <taxon>Bacteria</taxon>
        <taxon>Pseudomonadati</taxon>
        <taxon>Bacteroidota</taxon>
        <taxon>Sphingobacteriia</taxon>
        <taxon>Sphingobacteriales</taxon>
        <taxon>Sphingobacteriaceae</taxon>
        <taxon>Mucilaginibacter</taxon>
    </lineage>
</organism>
<evidence type="ECO:0000259" key="2">
    <source>
        <dbReference type="PROSITE" id="PS50043"/>
    </source>
</evidence>
<dbReference type="GO" id="GO:0003677">
    <property type="term" value="F:DNA binding"/>
    <property type="evidence" value="ECO:0007669"/>
    <property type="project" value="InterPro"/>
</dbReference>
<feature type="transmembrane region" description="Helical" evidence="1">
    <location>
        <begin position="70"/>
        <end position="90"/>
    </location>
</feature>
<feature type="transmembrane region" description="Helical" evidence="1">
    <location>
        <begin position="6"/>
        <end position="28"/>
    </location>
</feature>
<dbReference type="AlphaFoldDB" id="H1XZ35"/>
<dbReference type="PROSITE" id="PS50043">
    <property type="entry name" value="HTH_LUXR_2"/>
    <property type="match status" value="1"/>
</dbReference>
<dbReference type="STRING" id="714943.Mucpa_0426"/>
<accession>H1XZ35</accession>